<feature type="compositionally biased region" description="Low complexity" evidence="1">
    <location>
        <begin position="18"/>
        <end position="31"/>
    </location>
</feature>
<feature type="compositionally biased region" description="Polar residues" evidence="1">
    <location>
        <begin position="1"/>
        <end position="10"/>
    </location>
</feature>
<comment type="caution">
    <text evidence="2">The sequence shown here is derived from an EMBL/GenBank/DDBJ whole genome shotgun (WGS) entry which is preliminary data.</text>
</comment>
<dbReference type="EMBL" id="JADCNM010000002">
    <property type="protein sequence ID" value="KAG0495216.1"/>
    <property type="molecule type" value="Genomic_DNA"/>
</dbReference>
<dbReference type="AlphaFoldDB" id="A0A835RN59"/>
<reference evidence="2 3" key="1">
    <citation type="journal article" date="2020" name="Nat. Food">
        <title>A phased Vanilla planifolia genome enables genetic improvement of flavour and production.</title>
        <authorList>
            <person name="Hasing T."/>
            <person name="Tang H."/>
            <person name="Brym M."/>
            <person name="Khazi F."/>
            <person name="Huang T."/>
            <person name="Chambers A.H."/>
        </authorList>
    </citation>
    <scope>NUCLEOTIDE SEQUENCE [LARGE SCALE GENOMIC DNA]</scope>
    <source>
        <tissue evidence="2">Leaf</tissue>
    </source>
</reference>
<feature type="region of interest" description="Disordered" evidence="1">
    <location>
        <begin position="1"/>
        <end position="42"/>
    </location>
</feature>
<protein>
    <submittedName>
        <fullName evidence="2">Uncharacterized protein</fullName>
    </submittedName>
</protein>
<proteinExistence type="predicted"/>
<evidence type="ECO:0000313" key="2">
    <source>
        <dbReference type="EMBL" id="KAG0495216.1"/>
    </source>
</evidence>
<accession>A0A835RN59</accession>
<gene>
    <name evidence="2" type="ORF">HPP92_006210</name>
</gene>
<evidence type="ECO:0000256" key="1">
    <source>
        <dbReference type="SAM" id="MobiDB-lite"/>
    </source>
</evidence>
<sequence length="78" mass="8871">MGQNLTNKKIQPTGKGPMSPMRRARAISSAMRRQEEIQPSSTVQTRFTMYAAKVHGIAIRIPFSTAQPRKKQPRLKYD</sequence>
<dbReference type="Proteomes" id="UP000639772">
    <property type="component" value="Unassembled WGS sequence"/>
</dbReference>
<evidence type="ECO:0000313" key="3">
    <source>
        <dbReference type="Proteomes" id="UP000639772"/>
    </source>
</evidence>
<organism evidence="2 3">
    <name type="scientific">Vanilla planifolia</name>
    <name type="common">Vanilla</name>
    <dbReference type="NCBI Taxonomy" id="51239"/>
    <lineage>
        <taxon>Eukaryota</taxon>
        <taxon>Viridiplantae</taxon>
        <taxon>Streptophyta</taxon>
        <taxon>Embryophyta</taxon>
        <taxon>Tracheophyta</taxon>
        <taxon>Spermatophyta</taxon>
        <taxon>Magnoliopsida</taxon>
        <taxon>Liliopsida</taxon>
        <taxon>Asparagales</taxon>
        <taxon>Orchidaceae</taxon>
        <taxon>Vanilloideae</taxon>
        <taxon>Vanilleae</taxon>
        <taxon>Vanilla</taxon>
    </lineage>
</organism>
<name>A0A835RN59_VANPL</name>